<keyword evidence="2" id="KW-1185">Reference proteome</keyword>
<protein>
    <submittedName>
        <fullName evidence="1">Uncharacterized protein</fullName>
    </submittedName>
</protein>
<evidence type="ECO:0000313" key="1">
    <source>
        <dbReference type="EMBL" id="TDD82199.1"/>
    </source>
</evidence>
<sequence length="352" mass="38226">MLPPTLPGQLTLFRPRRQLPEKYESRIRDRVLRGQDAVKTTAFALADEHGFSKSTKYGLVCNARLMLAVRDADGEDLVPADALDDLPRFGNHVAEVLRRAGILGPRRVSPIKLGATNHRFSLVEPVKPNNPSAARGCLDCGCWGVHTHQRCGPCHSWKFTLPHPAGVCARCQRSGSPVRADRLCRACSVQIAENGLHTADQPGTQLWLGGTFAPKLLHRAGQLGYEVPHQRPRRTIAAHRPPQDLISPHLVDPAQSVLFDARRDWTCSAAGSSRQLPALTPSAKELLAQFHRYARGRGWEDPMRAAAARGLGIVLAWVGADARSTKQTSGLCPPTCRAPMPAASCSSSPTGV</sequence>
<gene>
    <name evidence="1" type="ORF">E1298_22990</name>
</gene>
<dbReference type="AlphaFoldDB" id="A0A4R5BAQ0"/>
<dbReference type="Proteomes" id="UP000294513">
    <property type="component" value="Unassembled WGS sequence"/>
</dbReference>
<proteinExistence type="predicted"/>
<dbReference type="EMBL" id="SMKU01000127">
    <property type="protein sequence ID" value="TDD82199.1"/>
    <property type="molecule type" value="Genomic_DNA"/>
</dbReference>
<reference evidence="1 2" key="1">
    <citation type="submission" date="2019-03" db="EMBL/GenBank/DDBJ databases">
        <title>Draft genome sequences of novel Actinobacteria.</title>
        <authorList>
            <person name="Sahin N."/>
            <person name="Ay H."/>
            <person name="Saygin H."/>
        </authorList>
    </citation>
    <scope>NUCLEOTIDE SEQUENCE [LARGE SCALE GENOMIC DNA]</scope>
    <source>
        <strain evidence="1 2">H3C3</strain>
    </source>
</reference>
<organism evidence="1 2">
    <name type="scientific">Actinomadura rubrisoli</name>
    <dbReference type="NCBI Taxonomy" id="2530368"/>
    <lineage>
        <taxon>Bacteria</taxon>
        <taxon>Bacillati</taxon>
        <taxon>Actinomycetota</taxon>
        <taxon>Actinomycetes</taxon>
        <taxon>Streptosporangiales</taxon>
        <taxon>Thermomonosporaceae</taxon>
        <taxon>Actinomadura</taxon>
    </lineage>
</organism>
<comment type="caution">
    <text evidence="1">The sequence shown here is derived from an EMBL/GenBank/DDBJ whole genome shotgun (WGS) entry which is preliminary data.</text>
</comment>
<dbReference type="RefSeq" id="WP_131896547.1">
    <property type="nucleotide sequence ID" value="NZ_SMKU01000127.1"/>
</dbReference>
<dbReference type="OrthoDB" id="3216692at2"/>
<evidence type="ECO:0000313" key="2">
    <source>
        <dbReference type="Proteomes" id="UP000294513"/>
    </source>
</evidence>
<accession>A0A4R5BAQ0</accession>
<name>A0A4R5BAQ0_9ACTN</name>